<evidence type="ECO:0000313" key="5">
    <source>
        <dbReference type="Proteomes" id="UP000195981"/>
    </source>
</evidence>
<proteinExistence type="predicted"/>
<evidence type="ECO:0000256" key="2">
    <source>
        <dbReference type="ARBA" id="ARBA00023315"/>
    </source>
</evidence>
<name>A0A1X6X8W5_9MICO</name>
<dbReference type="PANTHER" id="PTHR10434:SF55">
    <property type="entry name" value="POSSIBLE ACYLTRANSFERASE"/>
    <property type="match status" value="1"/>
</dbReference>
<evidence type="ECO:0000259" key="3">
    <source>
        <dbReference type="SMART" id="SM00563"/>
    </source>
</evidence>
<evidence type="ECO:0000313" key="4">
    <source>
        <dbReference type="EMBL" id="SLM95616.1"/>
    </source>
</evidence>
<dbReference type="CDD" id="cd07989">
    <property type="entry name" value="LPLAT_AGPAT-like"/>
    <property type="match status" value="1"/>
</dbReference>
<dbReference type="GO" id="GO:0005886">
    <property type="term" value="C:plasma membrane"/>
    <property type="evidence" value="ECO:0007669"/>
    <property type="project" value="TreeGrafter"/>
</dbReference>
<gene>
    <name evidence="4" type="ORF">FM110_13100</name>
</gene>
<dbReference type="GO" id="GO:0006654">
    <property type="term" value="P:phosphatidic acid biosynthetic process"/>
    <property type="evidence" value="ECO:0007669"/>
    <property type="project" value="TreeGrafter"/>
</dbReference>
<dbReference type="Proteomes" id="UP000195981">
    <property type="component" value="Unassembled WGS sequence"/>
</dbReference>
<reference evidence="4 5" key="1">
    <citation type="submission" date="2017-02" db="EMBL/GenBank/DDBJ databases">
        <authorList>
            <person name="Peterson S.W."/>
        </authorList>
    </citation>
    <scope>NUCLEOTIDE SEQUENCE [LARGE SCALE GENOMIC DNA]</scope>
    <source>
        <strain evidence="4 5">CIP104813</strain>
    </source>
</reference>
<dbReference type="RefSeq" id="WP_159458090.1">
    <property type="nucleotide sequence ID" value="NZ_FWFG01000113.1"/>
</dbReference>
<feature type="domain" description="Phospholipid/glycerol acyltransferase" evidence="3">
    <location>
        <begin position="42"/>
        <end position="163"/>
    </location>
</feature>
<dbReference type="PANTHER" id="PTHR10434">
    <property type="entry name" value="1-ACYL-SN-GLYCEROL-3-PHOSPHATE ACYLTRANSFERASE"/>
    <property type="match status" value="1"/>
</dbReference>
<dbReference type="SMART" id="SM00563">
    <property type="entry name" value="PlsC"/>
    <property type="match status" value="1"/>
</dbReference>
<dbReference type="EMBL" id="FWFG01000113">
    <property type="protein sequence ID" value="SLM95616.1"/>
    <property type="molecule type" value="Genomic_DNA"/>
</dbReference>
<protein>
    <submittedName>
        <fullName evidence="4">1-acyl-sn-glycerol-3-phosphate acyltransferase</fullName>
        <ecNumber evidence="4">2.3.1.51</ecNumber>
    </submittedName>
</protein>
<accession>A0A1X6X8W5</accession>
<dbReference type="SUPFAM" id="SSF69593">
    <property type="entry name" value="Glycerol-3-phosphate (1)-acyltransferase"/>
    <property type="match status" value="1"/>
</dbReference>
<dbReference type="InterPro" id="IPR002123">
    <property type="entry name" value="Plipid/glycerol_acylTrfase"/>
</dbReference>
<dbReference type="OrthoDB" id="9806008at2"/>
<organism evidence="4 5">
    <name type="scientific">Brachybacterium nesterenkovii</name>
    <dbReference type="NCBI Taxonomy" id="47847"/>
    <lineage>
        <taxon>Bacteria</taxon>
        <taxon>Bacillati</taxon>
        <taxon>Actinomycetota</taxon>
        <taxon>Actinomycetes</taxon>
        <taxon>Micrococcales</taxon>
        <taxon>Dermabacteraceae</taxon>
        <taxon>Brachybacterium</taxon>
    </lineage>
</organism>
<sequence length="247" mass="26440">MSDPRAVPSLITVAQAFARPVARAWTRRTWTGLENLPESGGALVVCNHLSVYDPIAIGDALLTGCVPPRFLAKGPLFDVPVLGAALRATGQIPVARGARAGTRASSALDAAQDAITRGQIVAMFPEGTLTRDPELWPMRARLGAARIALDTGAPVIPAAVWGTREVWPYGARRPHVPPRRDVQVSFGRPVRLEAADGESPRDAAIRCTGEIMEEIVALVAQIRGIAPPAELHDPRADAFRPEDGHRR</sequence>
<dbReference type="GO" id="GO:0003841">
    <property type="term" value="F:1-acylglycerol-3-phosphate O-acyltransferase activity"/>
    <property type="evidence" value="ECO:0007669"/>
    <property type="project" value="UniProtKB-EC"/>
</dbReference>
<keyword evidence="1 4" id="KW-0808">Transferase</keyword>
<dbReference type="EC" id="2.3.1.51" evidence="4"/>
<dbReference type="AlphaFoldDB" id="A0A1X6X8W5"/>
<evidence type="ECO:0000256" key="1">
    <source>
        <dbReference type="ARBA" id="ARBA00022679"/>
    </source>
</evidence>
<keyword evidence="2 4" id="KW-0012">Acyltransferase</keyword>
<keyword evidence="5" id="KW-1185">Reference proteome</keyword>
<dbReference type="Pfam" id="PF01553">
    <property type="entry name" value="Acyltransferase"/>
    <property type="match status" value="1"/>
</dbReference>